<dbReference type="HOGENOM" id="CLU_007207_0_0_6"/>
<dbReference type="PANTHER" id="PTHR11496">
    <property type="entry name" value="ALCOHOL DEHYDROGENASE"/>
    <property type="match status" value="1"/>
</dbReference>
<comment type="cofactor">
    <cofactor evidence="1">
        <name>Fe cation</name>
        <dbReference type="ChEBI" id="CHEBI:24875"/>
    </cofactor>
</comment>
<comment type="similarity">
    <text evidence="2">Belongs to the iron-containing alcohol dehydrogenase family.</text>
</comment>
<protein>
    <submittedName>
        <fullName evidence="6">Alcohol dehydrogenase 4</fullName>
        <ecNumber evidence="6">1.1.1.1</ecNumber>
    </submittedName>
</protein>
<evidence type="ECO:0000256" key="1">
    <source>
        <dbReference type="ARBA" id="ARBA00001962"/>
    </source>
</evidence>
<dbReference type="Proteomes" id="UP000004699">
    <property type="component" value="Unassembled WGS sequence"/>
</dbReference>
<feature type="domain" description="Alcohol dehydrogenase iron-type/glycerol dehydrogenase GldA" evidence="4">
    <location>
        <begin position="30"/>
        <end position="194"/>
    </location>
</feature>
<evidence type="ECO:0000259" key="5">
    <source>
        <dbReference type="Pfam" id="PF25137"/>
    </source>
</evidence>
<keyword evidence="3 6" id="KW-0560">Oxidoreductase</keyword>
<dbReference type="STRING" id="565045.NOR51B_534"/>
<evidence type="ECO:0000259" key="4">
    <source>
        <dbReference type="Pfam" id="PF00465"/>
    </source>
</evidence>
<dbReference type="EC" id="1.1.1.1" evidence="6"/>
<dbReference type="AlphaFoldDB" id="B8KVE1"/>
<dbReference type="EMBL" id="DS999411">
    <property type="protein sequence ID" value="EED34596.1"/>
    <property type="molecule type" value="Genomic_DNA"/>
</dbReference>
<gene>
    <name evidence="6" type="ORF">NOR51B_534</name>
</gene>
<dbReference type="SUPFAM" id="SSF56796">
    <property type="entry name" value="Dehydroquinate synthase-like"/>
    <property type="match status" value="1"/>
</dbReference>
<accession>B8KVE1</accession>
<dbReference type="Pfam" id="PF25137">
    <property type="entry name" value="ADH_Fe_C"/>
    <property type="match status" value="1"/>
</dbReference>
<keyword evidence="7" id="KW-1185">Reference proteome</keyword>
<proteinExistence type="inferred from homology"/>
<dbReference type="OrthoDB" id="9815791at2"/>
<dbReference type="CDD" id="cd08189">
    <property type="entry name" value="Fe-ADH-like"/>
    <property type="match status" value="1"/>
</dbReference>
<dbReference type="Gene3D" id="1.20.1090.10">
    <property type="entry name" value="Dehydroquinate synthase-like - alpha domain"/>
    <property type="match status" value="1"/>
</dbReference>
<evidence type="ECO:0000313" key="6">
    <source>
        <dbReference type="EMBL" id="EED34596.1"/>
    </source>
</evidence>
<dbReference type="InterPro" id="IPR056798">
    <property type="entry name" value="ADH_Fe_C"/>
</dbReference>
<dbReference type="eggNOG" id="COG1454">
    <property type="taxonomic scope" value="Bacteria"/>
</dbReference>
<evidence type="ECO:0000256" key="2">
    <source>
        <dbReference type="ARBA" id="ARBA00007358"/>
    </source>
</evidence>
<dbReference type="FunFam" id="1.20.1090.10:FF:000001">
    <property type="entry name" value="Aldehyde-alcohol dehydrogenase"/>
    <property type="match status" value="1"/>
</dbReference>
<dbReference type="InterPro" id="IPR039697">
    <property type="entry name" value="Alcohol_dehydrogenase_Fe"/>
</dbReference>
<reference evidence="7" key="1">
    <citation type="journal article" date="2013" name="BMC Microbiol.">
        <title>Taxonomy and evolution of bacteriochlorophyll a-containing members of the OM60/NOR5 clade of marine gammaproteobacteria: description of Luminiphilus syltensis gen. nov., sp. nov., reclassification of Haliea rubra as Pseudohaliea rubra gen. nov., comb. nov., and emendation of Chromatocurvus halotolerans.</title>
        <authorList>
            <person name="Spring S."/>
            <person name="Riedel T."/>
            <person name="Sproer C."/>
            <person name="Yan S."/>
            <person name="Harder J."/>
            <person name="Fuchs B.M."/>
        </authorList>
    </citation>
    <scope>NUCLEOTIDE SEQUENCE [LARGE SCALE GENOMIC DNA]</scope>
    <source>
        <strain evidence="7">NOR51-B</strain>
    </source>
</reference>
<name>B8KVE1_9GAMM</name>
<sequence length="398" mass="43101">MPSVFKTAWYRALLTVKKQIVMQPQPRPVVYVGAESSHRLCDSLAQFGLRKVLVVTDMPLVAAHIPQPLISRIESHGITTVVYDEVMPDPTIGVVDNGLSLLRRESCDGVLAIGGGSVIDAAKVIALAAANGFQAKDCVGLKKSKRLRYRVCGATTAGTGSEVTIAAVISDDLTHEKLIVADPRIIPTAAALDPVISKTLPPAITAATGMDALTHAIESYTNTWDTPECLHYGRLATRLILQNLERACLHGDDLEAREAMALASYYAGLAFSTCLVGYVHAFSHQLGTRYGTPHGLANAVVLPHVLKLLKGACSMRLAELAVYCNLGEEQESADVLAQKLIDRIVELSHTVDIPNTVESLREVDFDAIIARALKEGSGYPVPRFIDYRECKDILRRLI</sequence>
<evidence type="ECO:0000313" key="7">
    <source>
        <dbReference type="Proteomes" id="UP000004699"/>
    </source>
</evidence>
<dbReference type="FunFam" id="3.40.50.1970:FF:000003">
    <property type="entry name" value="Alcohol dehydrogenase, iron-containing"/>
    <property type="match status" value="1"/>
</dbReference>
<dbReference type="Pfam" id="PF00465">
    <property type="entry name" value="Fe-ADH"/>
    <property type="match status" value="1"/>
</dbReference>
<dbReference type="Gene3D" id="3.40.50.1970">
    <property type="match status" value="1"/>
</dbReference>
<dbReference type="GO" id="GO:0046872">
    <property type="term" value="F:metal ion binding"/>
    <property type="evidence" value="ECO:0007669"/>
    <property type="project" value="InterPro"/>
</dbReference>
<organism evidence="6 7">
    <name type="scientific">Luminiphilus syltensis NOR5-1B</name>
    <dbReference type="NCBI Taxonomy" id="565045"/>
    <lineage>
        <taxon>Bacteria</taxon>
        <taxon>Pseudomonadati</taxon>
        <taxon>Pseudomonadota</taxon>
        <taxon>Gammaproteobacteria</taxon>
        <taxon>Cellvibrionales</taxon>
        <taxon>Halieaceae</taxon>
        <taxon>Luminiphilus</taxon>
    </lineage>
</organism>
<evidence type="ECO:0000256" key="3">
    <source>
        <dbReference type="ARBA" id="ARBA00023002"/>
    </source>
</evidence>
<dbReference type="PANTHER" id="PTHR11496:SF102">
    <property type="entry name" value="ALCOHOL DEHYDROGENASE 4"/>
    <property type="match status" value="1"/>
</dbReference>
<dbReference type="RefSeq" id="WP_009019344.1">
    <property type="nucleotide sequence ID" value="NZ_DS999411.1"/>
</dbReference>
<dbReference type="InterPro" id="IPR001670">
    <property type="entry name" value="ADH_Fe/GldA"/>
</dbReference>
<dbReference type="GO" id="GO:0004022">
    <property type="term" value="F:alcohol dehydrogenase (NAD+) activity"/>
    <property type="evidence" value="ECO:0007669"/>
    <property type="project" value="UniProtKB-EC"/>
</dbReference>
<feature type="domain" description="Fe-containing alcohol dehydrogenase-like C-terminal" evidence="5">
    <location>
        <begin position="205"/>
        <end position="396"/>
    </location>
</feature>